<dbReference type="GO" id="GO:0001228">
    <property type="term" value="F:DNA-binding transcription activator activity, RNA polymerase II-specific"/>
    <property type="evidence" value="ECO:0007669"/>
    <property type="project" value="TreeGrafter"/>
</dbReference>
<sequence>MLQCNEVRPRCGNCVRLDIHCNWPITQSQYSASSPQSNGSNRLSPIVRDHQPAHSPANSDASESELSLPDLRLLHHWMSKCYSSLRPYQIPFEEDNLWRDQCTEIAFQHPPLLHGYLALSAVHKALTVSGSDRQSLLLQADSHISRGLVIYRKHLEAPNIERAIPMFMTSTILFTYNLGSAQLEKPEDPIDGIHHCFRLLAGIKMVVMPFWLQIKDTSIFSHLVDLAEGDDTDCLDIKGKDDSTPQILALNEVTGHLLNAEDREACLAEIGQLHKTSVRLRHVSARSDEYYLILGWAAQLQERFMHLISAHNSVACIIIAFFAALLAQARPVWWVGNWPQWLLAACEQLLAATPELLRWLEWPRQIIKTRTRSIVSTPISFDHSSTGP</sequence>
<evidence type="ECO:0000256" key="1">
    <source>
        <dbReference type="SAM" id="MobiDB-lite"/>
    </source>
</evidence>
<dbReference type="GeneID" id="54346409"/>
<name>A0A6A5RBX7_9PLEO</name>
<dbReference type="InterPro" id="IPR021858">
    <property type="entry name" value="Fun_TF"/>
</dbReference>
<evidence type="ECO:0008006" key="4">
    <source>
        <dbReference type="Google" id="ProtNLM"/>
    </source>
</evidence>
<accession>A0A6A5RBX7</accession>
<dbReference type="Pfam" id="PF11951">
    <property type="entry name" value="Fungal_trans_2"/>
    <property type="match status" value="1"/>
</dbReference>
<evidence type="ECO:0000313" key="2">
    <source>
        <dbReference type="EMBL" id="KAF1924869.1"/>
    </source>
</evidence>
<feature type="region of interest" description="Disordered" evidence="1">
    <location>
        <begin position="30"/>
        <end position="63"/>
    </location>
</feature>
<protein>
    <recommendedName>
        <fullName evidence="4">Zn(2)-C6 fungal-type domain-containing protein</fullName>
    </recommendedName>
</protein>
<dbReference type="InterPro" id="IPR053157">
    <property type="entry name" value="Sterol_Uptake_Regulator"/>
</dbReference>
<organism evidence="2 3">
    <name type="scientific">Didymella exigua CBS 183.55</name>
    <dbReference type="NCBI Taxonomy" id="1150837"/>
    <lineage>
        <taxon>Eukaryota</taxon>
        <taxon>Fungi</taxon>
        <taxon>Dikarya</taxon>
        <taxon>Ascomycota</taxon>
        <taxon>Pezizomycotina</taxon>
        <taxon>Dothideomycetes</taxon>
        <taxon>Pleosporomycetidae</taxon>
        <taxon>Pleosporales</taxon>
        <taxon>Pleosporineae</taxon>
        <taxon>Didymellaceae</taxon>
        <taxon>Didymella</taxon>
    </lineage>
</organism>
<reference evidence="2" key="1">
    <citation type="journal article" date="2020" name="Stud. Mycol.">
        <title>101 Dothideomycetes genomes: a test case for predicting lifestyles and emergence of pathogens.</title>
        <authorList>
            <person name="Haridas S."/>
            <person name="Albert R."/>
            <person name="Binder M."/>
            <person name="Bloem J."/>
            <person name="Labutti K."/>
            <person name="Salamov A."/>
            <person name="Andreopoulos B."/>
            <person name="Baker S."/>
            <person name="Barry K."/>
            <person name="Bills G."/>
            <person name="Bluhm B."/>
            <person name="Cannon C."/>
            <person name="Castanera R."/>
            <person name="Culley D."/>
            <person name="Daum C."/>
            <person name="Ezra D."/>
            <person name="Gonzalez J."/>
            <person name="Henrissat B."/>
            <person name="Kuo A."/>
            <person name="Liang C."/>
            <person name="Lipzen A."/>
            <person name="Lutzoni F."/>
            <person name="Magnuson J."/>
            <person name="Mondo S."/>
            <person name="Nolan M."/>
            <person name="Ohm R."/>
            <person name="Pangilinan J."/>
            <person name="Park H.-J."/>
            <person name="Ramirez L."/>
            <person name="Alfaro M."/>
            <person name="Sun H."/>
            <person name="Tritt A."/>
            <person name="Yoshinaga Y."/>
            <person name="Zwiers L.-H."/>
            <person name="Turgeon B."/>
            <person name="Goodwin S."/>
            <person name="Spatafora J."/>
            <person name="Crous P."/>
            <person name="Grigoriev I."/>
        </authorList>
    </citation>
    <scope>NUCLEOTIDE SEQUENCE</scope>
    <source>
        <strain evidence="2">CBS 183.55</strain>
    </source>
</reference>
<dbReference type="EMBL" id="ML978989">
    <property type="protein sequence ID" value="KAF1924869.1"/>
    <property type="molecule type" value="Genomic_DNA"/>
</dbReference>
<keyword evidence="3" id="KW-1185">Reference proteome</keyword>
<dbReference type="RefSeq" id="XP_033445121.1">
    <property type="nucleotide sequence ID" value="XM_033588762.1"/>
</dbReference>
<proteinExistence type="predicted"/>
<dbReference type="Proteomes" id="UP000800082">
    <property type="component" value="Unassembled WGS sequence"/>
</dbReference>
<dbReference type="PANTHER" id="PTHR47784">
    <property type="entry name" value="STEROL UPTAKE CONTROL PROTEIN 2"/>
    <property type="match status" value="1"/>
</dbReference>
<feature type="compositionally biased region" description="Polar residues" evidence="1">
    <location>
        <begin position="30"/>
        <end position="43"/>
    </location>
</feature>
<dbReference type="PANTHER" id="PTHR47784:SF4">
    <property type="entry name" value="ZN(II)2CYS6 TRANSCRIPTION FACTOR (EUROFUNG)"/>
    <property type="match status" value="1"/>
</dbReference>
<evidence type="ECO:0000313" key="3">
    <source>
        <dbReference type="Proteomes" id="UP000800082"/>
    </source>
</evidence>
<gene>
    <name evidence="2" type="ORF">M421DRAFT_268280</name>
</gene>
<dbReference type="OrthoDB" id="4937900at2759"/>
<dbReference type="AlphaFoldDB" id="A0A6A5RBX7"/>